<sequence length="210" mass="24547">MGEIHRYEAQRLIQRTVEEFSLVLYDLDWKRRKKQDISVAELRLSNLYEAFYKAASTADYARNGLKLLNSEGLAELLGMCRELANYYDLPVRTSIPEGALGIGFDIILWFEIEIRNNALERLNRNKEELWDLRGELIAAIRGGETSEERRRSQEYLNELFEAKRRYEAVQNRIWVNETLVQTDLLKPMFVEKDKKPGGSINRDDGRTEIA</sequence>
<gene>
    <name evidence="1" type="ORF">JFL75_19015</name>
</gene>
<dbReference type="RefSeq" id="WP_215626302.1">
    <property type="nucleotide sequence ID" value="NZ_CP067089.2"/>
</dbReference>
<dbReference type="KEGG" id="bhc:JFL75_19015"/>
<name>A0A7T7XMH4_9SPIR</name>
<organism evidence="1 2">
    <name type="scientific">Breznakiella homolactica</name>
    <dbReference type="NCBI Taxonomy" id="2798577"/>
    <lineage>
        <taxon>Bacteria</taxon>
        <taxon>Pseudomonadati</taxon>
        <taxon>Spirochaetota</taxon>
        <taxon>Spirochaetia</taxon>
        <taxon>Spirochaetales</taxon>
        <taxon>Breznakiellaceae</taxon>
        <taxon>Breznakiella</taxon>
    </lineage>
</organism>
<dbReference type="EMBL" id="CP067089">
    <property type="protein sequence ID" value="QQO08997.1"/>
    <property type="molecule type" value="Genomic_DNA"/>
</dbReference>
<accession>A0A7T7XMH4</accession>
<dbReference type="AlphaFoldDB" id="A0A7T7XMH4"/>
<proteinExistence type="predicted"/>
<protein>
    <submittedName>
        <fullName evidence="1">Uncharacterized protein</fullName>
    </submittedName>
</protein>
<evidence type="ECO:0000313" key="1">
    <source>
        <dbReference type="EMBL" id="QQO08997.1"/>
    </source>
</evidence>
<evidence type="ECO:0000313" key="2">
    <source>
        <dbReference type="Proteomes" id="UP000595917"/>
    </source>
</evidence>
<reference evidence="1" key="1">
    <citation type="submission" date="2021-01" db="EMBL/GenBank/DDBJ databases">
        <title>Description of Breznakiella homolactica.</title>
        <authorList>
            <person name="Song Y."/>
            <person name="Brune A."/>
        </authorList>
    </citation>
    <scope>NUCLEOTIDE SEQUENCE</scope>
    <source>
        <strain evidence="1">RmG30</strain>
    </source>
</reference>
<keyword evidence="2" id="KW-1185">Reference proteome</keyword>
<dbReference type="Proteomes" id="UP000595917">
    <property type="component" value="Chromosome"/>
</dbReference>